<proteinExistence type="predicted"/>
<name>A0A5J4UQF0_9EUKA</name>
<evidence type="ECO:0000313" key="2">
    <source>
        <dbReference type="Proteomes" id="UP000324800"/>
    </source>
</evidence>
<accession>A0A5J4UQF0</accession>
<protein>
    <submittedName>
        <fullName evidence="1">Uncharacterized protein</fullName>
    </submittedName>
</protein>
<dbReference type="EMBL" id="SNRW01013950">
    <property type="protein sequence ID" value="KAA6372035.1"/>
    <property type="molecule type" value="Genomic_DNA"/>
</dbReference>
<dbReference type="AlphaFoldDB" id="A0A5J4UQF0"/>
<gene>
    <name evidence="1" type="ORF">EZS28_032437</name>
</gene>
<evidence type="ECO:0000313" key="1">
    <source>
        <dbReference type="EMBL" id="KAA6372035.1"/>
    </source>
</evidence>
<dbReference type="Proteomes" id="UP000324800">
    <property type="component" value="Unassembled WGS sequence"/>
</dbReference>
<sequence>MDILYGVKDRLQFDNLLFEEIIIVVDESLEDGSQMITDLFDTDYLLIIVGDSLPNALHQLLIAWQGLKIFDPDALPHIIYFSQGPRSFYPYALTQFYLHWLCLQGQGIGHPDALH</sequence>
<comment type="caution">
    <text evidence="1">The sequence shown here is derived from an EMBL/GenBank/DDBJ whole genome shotgun (WGS) entry which is preliminary data.</text>
</comment>
<reference evidence="1 2" key="1">
    <citation type="submission" date="2019-03" db="EMBL/GenBank/DDBJ databases">
        <title>Single cell metagenomics reveals metabolic interactions within the superorganism composed of flagellate Streblomastix strix and complex community of Bacteroidetes bacteria on its surface.</title>
        <authorList>
            <person name="Treitli S.C."/>
            <person name="Kolisko M."/>
            <person name="Husnik F."/>
            <person name="Keeling P."/>
            <person name="Hampl V."/>
        </authorList>
    </citation>
    <scope>NUCLEOTIDE SEQUENCE [LARGE SCALE GENOMIC DNA]</scope>
    <source>
        <strain evidence="1">ST1C</strain>
    </source>
</reference>
<organism evidence="1 2">
    <name type="scientific">Streblomastix strix</name>
    <dbReference type="NCBI Taxonomy" id="222440"/>
    <lineage>
        <taxon>Eukaryota</taxon>
        <taxon>Metamonada</taxon>
        <taxon>Preaxostyla</taxon>
        <taxon>Oxymonadida</taxon>
        <taxon>Streblomastigidae</taxon>
        <taxon>Streblomastix</taxon>
    </lineage>
</organism>